<keyword evidence="6" id="KW-0732">Signal</keyword>
<dbReference type="InterPro" id="IPR007452">
    <property type="entry name" value="TamB_C"/>
</dbReference>
<dbReference type="GO" id="GO:0009306">
    <property type="term" value="P:protein secretion"/>
    <property type="evidence" value="ECO:0007669"/>
    <property type="project" value="InterPro"/>
</dbReference>
<evidence type="ECO:0000256" key="5">
    <source>
        <dbReference type="SAM" id="MobiDB-lite"/>
    </source>
</evidence>
<dbReference type="AlphaFoldDB" id="A0A1X6YMR9"/>
<feature type="domain" description="Translocation and assembly module TamB C-terminal" evidence="7">
    <location>
        <begin position="918"/>
        <end position="1265"/>
    </location>
</feature>
<feature type="region of interest" description="Disordered" evidence="5">
    <location>
        <begin position="263"/>
        <end position="284"/>
    </location>
</feature>
<dbReference type="Proteomes" id="UP000193207">
    <property type="component" value="Unassembled WGS sequence"/>
</dbReference>
<keyword evidence="4" id="KW-0472">Membrane</keyword>
<feature type="signal peptide" evidence="6">
    <location>
        <begin position="1"/>
        <end position="19"/>
    </location>
</feature>
<sequence>MRILLIISLFTLWASGLSAQDTDADTARDRGLLQAFIEDNLSQAGRDVRITGFQGALSSEASLDELTIADSEGVWLTLRDVTLEWTRSALLRGRLEVNQLTAQEIILERQPNTEASEPRLDPENAVAKPFALPDLPVSVNIGEISAARVELGAPVLGEAVTLSLDGSLSLEGGDGAARLAVERLDDEGMLTLDAGYSNETRVLALDVELREGPGGIVSGMLNMPDRPALGLTLRGEDPIEDYEARLALLRNDIPRLTGVVRVTGEKPTKDAEGNDSRGPATTDDGARWFEARLGGDLRPFFTNELRGFFGARSRVVLDGQRNADGAMMIDRLTLSTEQLRLDGSLELDPQGWPLSLSLDGELDADGALVRLPMSGPPTRLAGARISARYNADEGQGWQANATIDDLQRDGMRIAQARLEGSGQIILDAPRTLDALLDFSVEDFSHDDPALAEAVGPAPEGDVRLRLREGEPLRVERLRITSGDATLDARGELDGLAEGFPVSGKATIAAADLARFAAVTGRDLAGEARASLSGDGTILGGSFDLSLEARTDGLAVGEPRLDPVLSPPTSLRVVARRDEDGTVLDRLQLDNDEVKADISGRLDAQSGTLDLAVSLREAALIEPRISGPAKVNGGLGWTAGGALTFRDIIAELAGAELRATGQITPEDEALPAAGRIALTAPDLSRFSALAGRTLAGEVALRGEGDGTLREATGRLDVELEGRGLRSGMPELDRLIAGQLDAALRATREPGQVALDLLSLKSGRVSLIAKGGAAGAPINLTARLDDLGLLAPGVSGPAEASGQITLRDDMGRDIGVNLSATGPGGTSARITGDIRDLGERLSLNASGAVPLALANSFIAPRSVAGTARYDLSVNGPPALSSLSGKIDLSGARIALPTFNAALTDIGGGISLSGSQAQLDLRATGGEGGEIILRGPIGLTPPYPADLAVVLAALVQSDPDLYRTAVGGRLSVAGPLTGGAQVSGDLVLGPTEIRIPSSDIANVGLLPQIRHRNDSPEVIETRRRAGLIREESTAEAPALGLDITVSAPNRIFVRGRGLDAELGGNLTLRGTTNDVIPSGTFALQRGRLDILGRRLELTEGLIDLRGAFDPYLRFVAQTEADDTSVNVIIEGLASAPEIIFTSTPELPQEEVVSRLLFGRDINNISPFQAAQLAAAVATLTGQLDGGFMTELRNTLGLSDLDVTTNAEGTTEFTAGAYISKNVYSEVTADSEGNQRIDLNLDVSDNVTVRGSVGTDGNTGLGVFYERDY</sequence>
<dbReference type="Pfam" id="PF04357">
    <property type="entry name" value="TamB"/>
    <property type="match status" value="1"/>
</dbReference>
<dbReference type="GO" id="GO:0097347">
    <property type="term" value="C:TAM protein secretion complex"/>
    <property type="evidence" value="ECO:0007669"/>
    <property type="project" value="TreeGrafter"/>
</dbReference>
<evidence type="ECO:0000256" key="3">
    <source>
        <dbReference type="ARBA" id="ARBA00022989"/>
    </source>
</evidence>
<evidence type="ECO:0000256" key="6">
    <source>
        <dbReference type="SAM" id="SignalP"/>
    </source>
</evidence>
<keyword evidence="9" id="KW-1185">Reference proteome</keyword>
<dbReference type="PANTHER" id="PTHR36985:SF1">
    <property type="entry name" value="TRANSLOCATION AND ASSEMBLY MODULE SUBUNIT TAMB"/>
    <property type="match status" value="1"/>
</dbReference>
<dbReference type="EMBL" id="FWFU01000001">
    <property type="protein sequence ID" value="SLN25338.1"/>
    <property type="molecule type" value="Genomic_DNA"/>
</dbReference>
<reference evidence="8 9" key="1">
    <citation type="submission" date="2017-03" db="EMBL/GenBank/DDBJ databases">
        <authorList>
            <person name="Afonso C.L."/>
            <person name="Miller P.J."/>
            <person name="Scott M.A."/>
            <person name="Spackman E."/>
            <person name="Goraichik I."/>
            <person name="Dimitrov K.M."/>
            <person name="Suarez D.L."/>
            <person name="Swayne D.E."/>
        </authorList>
    </citation>
    <scope>NUCLEOTIDE SEQUENCE [LARGE SCALE GENOMIC DNA]</scope>
    <source>
        <strain evidence="8 9">CECT 8110</strain>
    </source>
</reference>
<dbReference type="GO" id="GO:0005886">
    <property type="term" value="C:plasma membrane"/>
    <property type="evidence" value="ECO:0007669"/>
    <property type="project" value="InterPro"/>
</dbReference>
<accession>A0A1X6YMR9</accession>
<feature type="chain" id="PRO_5012846728" description="Translocation and assembly module TamB C-terminal domain-containing protein" evidence="6">
    <location>
        <begin position="20"/>
        <end position="1265"/>
    </location>
</feature>
<gene>
    <name evidence="8" type="ORF">ROH8110_01122</name>
</gene>
<evidence type="ECO:0000256" key="1">
    <source>
        <dbReference type="ARBA" id="ARBA00004167"/>
    </source>
</evidence>
<evidence type="ECO:0000313" key="8">
    <source>
        <dbReference type="EMBL" id="SLN25338.1"/>
    </source>
</evidence>
<name>A0A1X6YMR9_9RHOB</name>
<evidence type="ECO:0000256" key="2">
    <source>
        <dbReference type="ARBA" id="ARBA00022692"/>
    </source>
</evidence>
<organism evidence="8 9">
    <name type="scientific">Roseovarius halotolerans</name>
    <dbReference type="NCBI Taxonomy" id="505353"/>
    <lineage>
        <taxon>Bacteria</taxon>
        <taxon>Pseudomonadati</taxon>
        <taxon>Pseudomonadota</taxon>
        <taxon>Alphaproteobacteria</taxon>
        <taxon>Rhodobacterales</taxon>
        <taxon>Roseobacteraceae</taxon>
        <taxon>Roseovarius</taxon>
    </lineage>
</organism>
<dbReference type="PANTHER" id="PTHR36985">
    <property type="entry name" value="TRANSLOCATION AND ASSEMBLY MODULE SUBUNIT TAMB"/>
    <property type="match status" value="1"/>
</dbReference>
<feature type="compositionally biased region" description="Basic and acidic residues" evidence="5">
    <location>
        <begin position="263"/>
        <end position="275"/>
    </location>
</feature>
<proteinExistence type="predicted"/>
<keyword evidence="2" id="KW-0812">Transmembrane</keyword>
<evidence type="ECO:0000259" key="7">
    <source>
        <dbReference type="Pfam" id="PF04357"/>
    </source>
</evidence>
<comment type="subcellular location">
    <subcellularLocation>
        <location evidence="1">Membrane</location>
        <topology evidence="1">Single-pass membrane protein</topology>
    </subcellularLocation>
</comment>
<dbReference type="RefSeq" id="WP_245962746.1">
    <property type="nucleotide sequence ID" value="NZ_FWFU01000001.1"/>
</dbReference>
<protein>
    <recommendedName>
        <fullName evidence="7">Translocation and assembly module TamB C-terminal domain-containing protein</fullName>
    </recommendedName>
</protein>
<evidence type="ECO:0000256" key="4">
    <source>
        <dbReference type="ARBA" id="ARBA00023136"/>
    </source>
</evidence>
<evidence type="ECO:0000313" key="9">
    <source>
        <dbReference type="Proteomes" id="UP000193207"/>
    </source>
</evidence>
<keyword evidence="3" id="KW-1133">Transmembrane helix</keyword>